<keyword evidence="7" id="KW-1185">Reference proteome</keyword>
<dbReference type="Gene3D" id="1.10.1670.10">
    <property type="entry name" value="Helix-hairpin-Helix base-excision DNA repair enzymes (C-terminal)"/>
    <property type="match status" value="1"/>
</dbReference>
<dbReference type="PANTHER" id="PTHR10359:SF19">
    <property type="entry name" value="DNA REPAIR GLYCOSYLASE MJ1434-RELATED"/>
    <property type="match status" value="1"/>
</dbReference>
<evidence type="ECO:0000259" key="5">
    <source>
        <dbReference type="SMART" id="SM00478"/>
    </source>
</evidence>
<dbReference type="EC" id="3.2.2.-" evidence="6"/>
<dbReference type="GO" id="GO:0051539">
    <property type="term" value="F:4 iron, 4 sulfur cluster binding"/>
    <property type="evidence" value="ECO:0007669"/>
    <property type="project" value="UniProtKB-KW"/>
</dbReference>
<dbReference type="PANTHER" id="PTHR10359">
    <property type="entry name" value="A/G-SPECIFIC ADENINE GLYCOSYLASE/ENDONUCLEASE III"/>
    <property type="match status" value="1"/>
</dbReference>
<dbReference type="EMBL" id="APJZ01000001">
    <property type="protein sequence ID" value="EOD42772.1"/>
    <property type="molecule type" value="Genomic_DNA"/>
</dbReference>
<dbReference type="GO" id="GO:0006284">
    <property type="term" value="P:base-excision repair"/>
    <property type="evidence" value="ECO:0007669"/>
    <property type="project" value="InterPro"/>
</dbReference>
<gene>
    <name evidence="6" type="ORF">Nst1_111</name>
</gene>
<accession>R1E5U6</accession>
<keyword evidence="6" id="KW-0326">Glycosidase</keyword>
<proteinExistence type="predicted"/>
<dbReference type="Gene3D" id="1.10.340.30">
    <property type="entry name" value="Hypothetical protein, domain 2"/>
    <property type="match status" value="1"/>
</dbReference>
<dbReference type="SUPFAM" id="SSF48150">
    <property type="entry name" value="DNA-glycosylase"/>
    <property type="match status" value="1"/>
</dbReference>
<dbReference type="SMART" id="SM00478">
    <property type="entry name" value="ENDO3c"/>
    <property type="match status" value="1"/>
</dbReference>
<reference evidence="6 7" key="1">
    <citation type="submission" date="2013-02" db="EMBL/GenBank/DDBJ databases">
        <title>Insights into archaeal evolution and symbiosis from the genomes of a Nanoarchaeon and its crenarchaeal host from Yellowstone National Park.</title>
        <authorList>
            <person name="Podar M."/>
            <person name="Makarova K.S."/>
            <person name="Graham D.E."/>
            <person name="Wolf Y.I."/>
            <person name="Koonin E.V."/>
            <person name="Reysenbach A.-L."/>
        </authorList>
    </citation>
    <scope>NUCLEOTIDE SEQUENCE [LARGE SCALE GENOMIC DNA]</scope>
</reference>
<dbReference type="GO" id="GO:0016798">
    <property type="term" value="F:hydrolase activity, acting on glycosyl bonds"/>
    <property type="evidence" value="ECO:0007669"/>
    <property type="project" value="UniProtKB-KW"/>
</dbReference>
<evidence type="ECO:0000256" key="4">
    <source>
        <dbReference type="ARBA" id="ARBA00023014"/>
    </source>
</evidence>
<dbReference type="CDD" id="cd00056">
    <property type="entry name" value="ENDO3c"/>
    <property type="match status" value="1"/>
</dbReference>
<keyword evidence="3" id="KW-0408">Iron</keyword>
<feature type="domain" description="HhH-GPD" evidence="5">
    <location>
        <begin position="42"/>
        <end position="188"/>
    </location>
</feature>
<name>R1E5U6_NANST</name>
<keyword evidence="1" id="KW-0004">4Fe-4S</keyword>
<organism evidence="6 7">
    <name type="scientific">Nanobsidianus stetteri</name>
    <dbReference type="NCBI Taxonomy" id="1294122"/>
    <lineage>
        <taxon>Archaea</taxon>
        <taxon>Nanobdellota</taxon>
        <taxon>Candidatus Nanoarchaeia</taxon>
        <taxon>Nanoarchaeales</taxon>
        <taxon>Nanopusillaceae</taxon>
        <taxon>Candidatus Nanobsidianus</taxon>
    </lineage>
</organism>
<keyword evidence="2" id="KW-0479">Metal-binding</keyword>
<protein>
    <submittedName>
        <fullName evidence="6">DNA-3-methyladenine glycosylase III</fullName>
        <ecNumber evidence="6">3.2.2.-</ecNumber>
    </submittedName>
</protein>
<dbReference type="GO" id="GO:0046872">
    <property type="term" value="F:metal ion binding"/>
    <property type="evidence" value="ECO:0007669"/>
    <property type="project" value="UniProtKB-KW"/>
</dbReference>
<dbReference type="Proteomes" id="UP000053279">
    <property type="component" value="Unassembled WGS sequence"/>
</dbReference>
<evidence type="ECO:0000256" key="2">
    <source>
        <dbReference type="ARBA" id="ARBA00022723"/>
    </source>
</evidence>
<evidence type="ECO:0000313" key="7">
    <source>
        <dbReference type="Proteomes" id="UP000053279"/>
    </source>
</evidence>
<dbReference type="AlphaFoldDB" id="R1E5U6"/>
<evidence type="ECO:0000256" key="3">
    <source>
        <dbReference type="ARBA" id="ARBA00023004"/>
    </source>
</evidence>
<dbReference type="InterPro" id="IPR023170">
    <property type="entry name" value="HhH_base_excis_C"/>
</dbReference>
<dbReference type="InterPro" id="IPR003265">
    <property type="entry name" value="HhH-GPD_domain"/>
</dbReference>
<keyword evidence="6" id="KW-0378">Hydrolase</keyword>
<keyword evidence="4" id="KW-0411">Iron-sulfur</keyword>
<sequence length="230" mass="27963">MYESIINLIKEMDFQFWWPVDINYHNKNNGDWRIEIIIGAILTQNTKWNLVEKNIEYLKSKNFIFRLENINNLSINDIKVPLRLRKLETLKYLSNYILENYGNIDDFSKLEINKIREELLKIKGIGKETCDAIILYSFEKPIFVVDYYTKKFFNRFEEYDKLRIEIEKIVNDNFNEIYNLFLNKLKNIENKDLPFLSVYDLRKNINYEEKLTIIYKELHAMIDIKMKNLK</sequence>
<dbReference type="InterPro" id="IPR011257">
    <property type="entry name" value="DNA_glycosylase"/>
</dbReference>
<comment type="caution">
    <text evidence="6">The sequence shown here is derived from an EMBL/GenBank/DDBJ whole genome shotgun (WGS) entry which is preliminary data.</text>
</comment>
<evidence type="ECO:0000313" key="6">
    <source>
        <dbReference type="EMBL" id="EOD42772.1"/>
    </source>
</evidence>
<evidence type="ECO:0000256" key="1">
    <source>
        <dbReference type="ARBA" id="ARBA00022485"/>
    </source>
</evidence>